<gene>
    <name evidence="1" type="ORF">B4082_5335</name>
</gene>
<evidence type="ECO:0000313" key="1">
    <source>
        <dbReference type="EMBL" id="KZD27389.1"/>
    </source>
</evidence>
<comment type="caution">
    <text evidence="1">The sequence shown here is derived from an EMBL/GenBank/DDBJ whole genome shotgun (WGS) entry which is preliminary data.</text>
</comment>
<dbReference type="AlphaFoldDB" id="A0A164BSY0"/>
<dbReference type="Proteomes" id="UP000076501">
    <property type="component" value="Unassembled WGS sequence"/>
</dbReference>
<sequence>MNVIKGGYLEGVMFYEQTEQNKICKKVLYKEKSKRYRLF</sequence>
<evidence type="ECO:0000313" key="2">
    <source>
        <dbReference type="Proteomes" id="UP000076501"/>
    </source>
</evidence>
<name>A0A164BSY0_BACCE</name>
<proteinExistence type="predicted"/>
<organism evidence="1 2">
    <name type="scientific">Bacillus cereus</name>
    <dbReference type="NCBI Taxonomy" id="1396"/>
    <lineage>
        <taxon>Bacteria</taxon>
        <taxon>Bacillati</taxon>
        <taxon>Bacillota</taxon>
        <taxon>Bacilli</taxon>
        <taxon>Bacillales</taxon>
        <taxon>Bacillaceae</taxon>
        <taxon>Bacillus</taxon>
        <taxon>Bacillus cereus group</taxon>
    </lineage>
</organism>
<protein>
    <submittedName>
        <fullName evidence="1">Uncharacterized protein</fullName>
    </submittedName>
</protein>
<reference evidence="1 2" key="1">
    <citation type="submission" date="2015-09" db="EMBL/GenBank/DDBJ databases">
        <title>Bacillus cereus food isolates.</title>
        <authorList>
            <person name="Boekhorst J."/>
        </authorList>
    </citation>
    <scope>NUCLEOTIDE SEQUENCE [LARGE SCALE GENOMIC DNA]</scope>
    <source>
        <strain evidence="1 2">B4082</strain>
    </source>
</reference>
<dbReference type="EMBL" id="LJKA01000074">
    <property type="protein sequence ID" value="KZD27389.1"/>
    <property type="molecule type" value="Genomic_DNA"/>
</dbReference>
<accession>A0A164BSY0</accession>
<dbReference type="PATRIC" id="fig|1396.539.peg.1118"/>